<dbReference type="InterPro" id="IPR036814">
    <property type="entry name" value="YqcC-like_sf"/>
</dbReference>
<comment type="caution">
    <text evidence="2">The sequence shown here is derived from an EMBL/GenBank/DDBJ whole genome shotgun (WGS) entry which is preliminary data.</text>
</comment>
<gene>
    <name evidence="2" type="ORF">AB6T85_14235</name>
</gene>
<proteinExistence type="predicted"/>
<dbReference type="InterPro" id="IPR023376">
    <property type="entry name" value="YqcC-like_dom"/>
</dbReference>
<feature type="domain" description="YqcC-like" evidence="1">
    <location>
        <begin position="7"/>
        <end position="103"/>
    </location>
</feature>
<name>A0ABV4E9S0_9GAMM</name>
<dbReference type="EMBL" id="JBGFFX010000008">
    <property type="protein sequence ID" value="MEY8771557.1"/>
    <property type="molecule type" value="Genomic_DNA"/>
</dbReference>
<dbReference type="Proteomes" id="UP001565243">
    <property type="component" value="Unassembled WGS sequence"/>
</dbReference>
<evidence type="ECO:0000313" key="2">
    <source>
        <dbReference type="EMBL" id="MEY8771557.1"/>
    </source>
</evidence>
<protein>
    <submittedName>
        <fullName evidence="2">YqcC family protein</fullName>
    </submittedName>
</protein>
<dbReference type="Pfam" id="PF04287">
    <property type="entry name" value="DUF446"/>
    <property type="match status" value="1"/>
</dbReference>
<reference evidence="2 3" key="1">
    <citation type="submission" date="2024-07" db="EMBL/GenBank/DDBJ databases">
        <authorList>
            <person name="Hebao G."/>
        </authorList>
    </citation>
    <scope>NUCLEOTIDE SEQUENCE [LARGE SCALE GENOMIC DNA]</scope>
    <source>
        <strain evidence="2 3">ACCC 02193</strain>
    </source>
</reference>
<dbReference type="Gene3D" id="1.20.1440.40">
    <property type="entry name" value="YqcC-like"/>
    <property type="match status" value="1"/>
</dbReference>
<evidence type="ECO:0000313" key="3">
    <source>
        <dbReference type="Proteomes" id="UP001565243"/>
    </source>
</evidence>
<dbReference type="PANTHER" id="PTHR39586">
    <property type="entry name" value="CYTOPLASMIC PROTEIN-RELATED"/>
    <property type="match status" value="1"/>
</dbReference>
<dbReference type="SUPFAM" id="SSF158452">
    <property type="entry name" value="YqcC-like"/>
    <property type="match status" value="1"/>
</dbReference>
<evidence type="ECO:0000259" key="1">
    <source>
        <dbReference type="Pfam" id="PF04287"/>
    </source>
</evidence>
<dbReference type="InterPro" id="IPR007384">
    <property type="entry name" value="UCP006257"/>
</dbReference>
<keyword evidence="3" id="KW-1185">Reference proteome</keyword>
<dbReference type="PANTHER" id="PTHR39586:SF1">
    <property type="entry name" value="CYTOPLASMIC PROTEIN"/>
    <property type="match status" value="1"/>
</dbReference>
<accession>A0ABV4E9S0</accession>
<dbReference type="RefSeq" id="WP_253458816.1">
    <property type="nucleotide sequence ID" value="NZ_JBGFFX010000008.1"/>
</dbReference>
<dbReference type="PIRSF" id="PIRSF006257">
    <property type="entry name" value="UCP006257"/>
    <property type="match status" value="1"/>
</dbReference>
<sequence>MSRELEIRNRLQAIEQALHDAGLWQNCAPNAEAFESTEPFCVDTMMPIQWLQWVFLPRMQALLDAQSALPVKLAIAPYYEVALEGAIPGRANLLHMLNQLDQLFEHDA</sequence>
<organism evidence="2 3">
    <name type="scientific">Erwinia aeris</name>
    <dbReference type="NCBI Taxonomy" id="3239803"/>
    <lineage>
        <taxon>Bacteria</taxon>
        <taxon>Pseudomonadati</taxon>
        <taxon>Pseudomonadota</taxon>
        <taxon>Gammaproteobacteria</taxon>
        <taxon>Enterobacterales</taxon>
        <taxon>Erwiniaceae</taxon>
        <taxon>Erwinia</taxon>
    </lineage>
</organism>